<keyword evidence="1" id="KW-0433">Leucine-rich repeat</keyword>
<feature type="domain" description="B30.2/SPRY" evidence="4">
    <location>
        <begin position="194"/>
        <end position="381"/>
    </location>
</feature>
<evidence type="ECO:0000256" key="3">
    <source>
        <dbReference type="SAM" id="SignalP"/>
    </source>
</evidence>
<dbReference type="Gene3D" id="3.80.10.10">
    <property type="entry name" value="Ribonuclease Inhibitor"/>
    <property type="match status" value="1"/>
</dbReference>
<dbReference type="InterPro" id="IPR013320">
    <property type="entry name" value="ConA-like_dom_sf"/>
</dbReference>
<dbReference type="PRINTS" id="PR01407">
    <property type="entry name" value="BUTYPHLNCDUF"/>
</dbReference>
<dbReference type="InterPro" id="IPR051261">
    <property type="entry name" value="NLR"/>
</dbReference>
<sequence length="381" mass="42747">MFLRFLLGLSLQTNQTLLRGLISVTEGTTSQETVQYIRKRISENLSVEKSINLIHCLNELNSHSLVTEIQQSLSSGSLSTEKLSPAQLNFCNLTQKSCEGLASVLSSSSSLIELDLSNNDLQDSGVTLLSAGLKSPHCELEILRLSGCMIAEKGCMSLASALRFNTSFVRELDISYNNPGEKSVKLLNERLEDPRCSLDTLRYEEITRKDSCQLTIDTNTVSRNLRLSEGNRKVEHVDQDQLYPDHPDRFDLCQLLCRNCLTGRSYWEVEWHGNVRISISYKGIRKKGSSEDCVFGFNNQSWSLGCSDHDGYSAWHNKRITPISSSSMANRVAVYVDQPAGILSFYRVCSDSLSHLYTFNTTFTEPLYPGFGIWTNSSVFL</sequence>
<dbReference type="AlphaFoldDB" id="A0A3Q2QXP5"/>
<dbReference type="SUPFAM" id="SSF52047">
    <property type="entry name" value="RNI-like"/>
    <property type="match status" value="1"/>
</dbReference>
<dbReference type="PROSITE" id="PS50188">
    <property type="entry name" value="B302_SPRY"/>
    <property type="match status" value="1"/>
</dbReference>
<keyword evidence="3" id="KW-0732">Signal</keyword>
<protein>
    <recommendedName>
        <fullName evidence="4">B30.2/SPRY domain-containing protein</fullName>
    </recommendedName>
</protein>
<name>A0A3Q2QXP5_FUNHE</name>
<dbReference type="Ensembl" id="ENSFHET00000026759.1">
    <property type="protein sequence ID" value="ENSFHEP00000032928.1"/>
    <property type="gene ID" value="ENSFHEG00000019716.1"/>
</dbReference>
<dbReference type="InterPro" id="IPR001611">
    <property type="entry name" value="Leu-rich_rpt"/>
</dbReference>
<proteinExistence type="predicted"/>
<evidence type="ECO:0000256" key="2">
    <source>
        <dbReference type="ARBA" id="ARBA00022737"/>
    </source>
</evidence>
<reference evidence="5" key="2">
    <citation type="submission" date="2025-09" db="UniProtKB">
        <authorList>
            <consortium name="Ensembl"/>
        </authorList>
    </citation>
    <scope>IDENTIFICATION</scope>
</reference>
<feature type="chain" id="PRO_5018755624" description="B30.2/SPRY domain-containing protein" evidence="3">
    <location>
        <begin position="19"/>
        <end position="381"/>
    </location>
</feature>
<feature type="signal peptide" evidence="3">
    <location>
        <begin position="1"/>
        <end position="18"/>
    </location>
</feature>
<dbReference type="CDD" id="cd16040">
    <property type="entry name" value="SPRY_PRY_SNTX"/>
    <property type="match status" value="1"/>
</dbReference>
<dbReference type="PANTHER" id="PTHR24106">
    <property type="entry name" value="NACHT, LRR AND CARD DOMAINS-CONTAINING"/>
    <property type="match status" value="1"/>
</dbReference>
<evidence type="ECO:0000313" key="6">
    <source>
        <dbReference type="Proteomes" id="UP000265000"/>
    </source>
</evidence>
<organism evidence="5 6">
    <name type="scientific">Fundulus heteroclitus</name>
    <name type="common">Killifish</name>
    <name type="synonym">Mummichog</name>
    <dbReference type="NCBI Taxonomy" id="8078"/>
    <lineage>
        <taxon>Eukaryota</taxon>
        <taxon>Metazoa</taxon>
        <taxon>Chordata</taxon>
        <taxon>Craniata</taxon>
        <taxon>Vertebrata</taxon>
        <taxon>Euteleostomi</taxon>
        <taxon>Actinopterygii</taxon>
        <taxon>Neopterygii</taxon>
        <taxon>Teleostei</taxon>
        <taxon>Neoteleostei</taxon>
        <taxon>Acanthomorphata</taxon>
        <taxon>Ovalentaria</taxon>
        <taxon>Atherinomorphae</taxon>
        <taxon>Cyprinodontiformes</taxon>
        <taxon>Fundulidae</taxon>
        <taxon>Fundulus</taxon>
    </lineage>
</organism>
<evidence type="ECO:0000259" key="4">
    <source>
        <dbReference type="PROSITE" id="PS50188"/>
    </source>
</evidence>
<dbReference type="Pfam" id="PF13516">
    <property type="entry name" value="LRR_6"/>
    <property type="match status" value="1"/>
</dbReference>
<dbReference type="InterPro" id="IPR006574">
    <property type="entry name" value="PRY"/>
</dbReference>
<dbReference type="InterPro" id="IPR001870">
    <property type="entry name" value="B30.2/SPRY"/>
</dbReference>
<evidence type="ECO:0000313" key="5">
    <source>
        <dbReference type="Ensembl" id="ENSFHEP00000032928.1"/>
    </source>
</evidence>
<reference evidence="5" key="1">
    <citation type="submission" date="2025-08" db="UniProtKB">
        <authorList>
            <consortium name="Ensembl"/>
        </authorList>
    </citation>
    <scope>IDENTIFICATION</scope>
</reference>
<keyword evidence="2" id="KW-0677">Repeat</keyword>
<dbReference type="Pfam" id="PF13765">
    <property type="entry name" value="PRY"/>
    <property type="match status" value="1"/>
</dbReference>
<dbReference type="Gene3D" id="2.60.120.920">
    <property type="match status" value="1"/>
</dbReference>
<dbReference type="InterPro" id="IPR041267">
    <property type="entry name" value="NLRP_HD2"/>
</dbReference>
<dbReference type="InterPro" id="IPR032675">
    <property type="entry name" value="LRR_dom_sf"/>
</dbReference>
<dbReference type="InterPro" id="IPR003877">
    <property type="entry name" value="SPRY_dom"/>
</dbReference>
<evidence type="ECO:0000256" key="1">
    <source>
        <dbReference type="ARBA" id="ARBA00022614"/>
    </source>
</evidence>
<dbReference type="SUPFAM" id="SSF49899">
    <property type="entry name" value="Concanavalin A-like lectins/glucanases"/>
    <property type="match status" value="1"/>
</dbReference>
<accession>A0A3Q2QXP5</accession>
<dbReference type="InterPro" id="IPR043136">
    <property type="entry name" value="B30.2/SPRY_sf"/>
</dbReference>
<keyword evidence="6" id="KW-1185">Reference proteome</keyword>
<dbReference type="SMART" id="SM00589">
    <property type="entry name" value="PRY"/>
    <property type="match status" value="1"/>
</dbReference>
<dbReference type="SMART" id="SM00368">
    <property type="entry name" value="LRR_RI"/>
    <property type="match status" value="4"/>
</dbReference>
<dbReference type="Pfam" id="PF00622">
    <property type="entry name" value="SPRY"/>
    <property type="match status" value="1"/>
</dbReference>
<dbReference type="SMART" id="SM00449">
    <property type="entry name" value="SPRY"/>
    <property type="match status" value="1"/>
</dbReference>
<dbReference type="GeneTree" id="ENSGT00940000162312"/>
<dbReference type="STRING" id="8078.ENSFHEP00000032928"/>
<dbReference type="InterPro" id="IPR003879">
    <property type="entry name" value="Butyrophylin_SPRY"/>
</dbReference>
<dbReference type="Proteomes" id="UP000265000">
    <property type="component" value="Unplaced"/>
</dbReference>
<dbReference type="Pfam" id="PF17776">
    <property type="entry name" value="NLRC4_HD2"/>
    <property type="match status" value="1"/>
</dbReference>